<accession>A0A0C3IAY4</accession>
<reference evidence="1 2" key="1">
    <citation type="submission" date="2014-04" db="EMBL/GenBank/DDBJ databases">
        <authorList>
            <consortium name="DOE Joint Genome Institute"/>
            <person name="Kuo A."/>
            <person name="Kohler A."/>
            <person name="Costa M.D."/>
            <person name="Nagy L.G."/>
            <person name="Floudas D."/>
            <person name="Copeland A."/>
            <person name="Barry K.W."/>
            <person name="Cichocki N."/>
            <person name="Veneault-Fourrey C."/>
            <person name="LaButti K."/>
            <person name="Lindquist E.A."/>
            <person name="Lipzen A."/>
            <person name="Lundell T."/>
            <person name="Morin E."/>
            <person name="Murat C."/>
            <person name="Sun H."/>
            <person name="Tunlid A."/>
            <person name="Henrissat B."/>
            <person name="Grigoriev I.V."/>
            <person name="Hibbett D.S."/>
            <person name="Martin F."/>
            <person name="Nordberg H.P."/>
            <person name="Cantor M.N."/>
            <person name="Hua S.X."/>
        </authorList>
    </citation>
    <scope>NUCLEOTIDE SEQUENCE [LARGE SCALE GENOMIC DNA]</scope>
    <source>
        <strain evidence="1 2">Marx 270</strain>
    </source>
</reference>
<evidence type="ECO:0000313" key="1">
    <source>
        <dbReference type="EMBL" id="KIN94237.1"/>
    </source>
</evidence>
<dbReference type="InParanoid" id="A0A0C3IAY4"/>
<evidence type="ECO:0000313" key="2">
    <source>
        <dbReference type="Proteomes" id="UP000054217"/>
    </source>
</evidence>
<organism evidence="1 2">
    <name type="scientific">Pisolithus tinctorius Marx 270</name>
    <dbReference type="NCBI Taxonomy" id="870435"/>
    <lineage>
        <taxon>Eukaryota</taxon>
        <taxon>Fungi</taxon>
        <taxon>Dikarya</taxon>
        <taxon>Basidiomycota</taxon>
        <taxon>Agaricomycotina</taxon>
        <taxon>Agaricomycetes</taxon>
        <taxon>Agaricomycetidae</taxon>
        <taxon>Boletales</taxon>
        <taxon>Sclerodermatineae</taxon>
        <taxon>Pisolithaceae</taxon>
        <taxon>Pisolithus</taxon>
    </lineage>
</organism>
<dbReference type="Proteomes" id="UP000054217">
    <property type="component" value="Unassembled WGS sequence"/>
</dbReference>
<reference evidence="2" key="2">
    <citation type="submission" date="2015-01" db="EMBL/GenBank/DDBJ databases">
        <title>Evolutionary Origins and Diversification of the Mycorrhizal Mutualists.</title>
        <authorList>
            <consortium name="DOE Joint Genome Institute"/>
            <consortium name="Mycorrhizal Genomics Consortium"/>
            <person name="Kohler A."/>
            <person name="Kuo A."/>
            <person name="Nagy L.G."/>
            <person name="Floudas D."/>
            <person name="Copeland A."/>
            <person name="Barry K.W."/>
            <person name="Cichocki N."/>
            <person name="Veneault-Fourrey C."/>
            <person name="LaButti K."/>
            <person name="Lindquist E.A."/>
            <person name="Lipzen A."/>
            <person name="Lundell T."/>
            <person name="Morin E."/>
            <person name="Murat C."/>
            <person name="Riley R."/>
            <person name="Ohm R."/>
            <person name="Sun H."/>
            <person name="Tunlid A."/>
            <person name="Henrissat B."/>
            <person name="Grigoriev I.V."/>
            <person name="Hibbett D.S."/>
            <person name="Martin F."/>
        </authorList>
    </citation>
    <scope>NUCLEOTIDE SEQUENCE [LARGE SCALE GENOMIC DNA]</scope>
    <source>
        <strain evidence="2">Marx 270</strain>
    </source>
</reference>
<gene>
    <name evidence="1" type="ORF">M404DRAFT_403169</name>
</gene>
<dbReference type="HOGENOM" id="CLU_2134556_0_0_1"/>
<name>A0A0C3IAY4_PISTI</name>
<keyword evidence="2" id="KW-1185">Reference proteome</keyword>
<proteinExistence type="predicted"/>
<protein>
    <submittedName>
        <fullName evidence="1">Uncharacterized protein</fullName>
    </submittedName>
</protein>
<dbReference type="AlphaFoldDB" id="A0A0C3IAY4"/>
<dbReference type="EMBL" id="KN832107">
    <property type="protein sequence ID" value="KIN94237.1"/>
    <property type="molecule type" value="Genomic_DNA"/>
</dbReference>
<sequence length="113" mass="12862">MEIMIFSKLHRIAGLITPSELQVPVPVPTVYKSLRFVRPSSRRQDAHERCGAVCHEYPHNHSDARNCLLVESEPGMRDSEKFSAPGWRPPLIHAHLLYVAPRCCIMRQSFGLS</sequence>